<gene>
    <name evidence="3" type="ORF">BST30_18980</name>
    <name evidence="2" type="ORF">MMAN_22140</name>
</gene>
<reference evidence="3 4" key="1">
    <citation type="submission" date="2017-02" db="EMBL/GenBank/DDBJ databases">
        <title>The new phylogeny of genus Mycobacterium.</title>
        <authorList>
            <person name="Tortoli E."/>
            <person name="Trovato A."/>
            <person name="Cirillo D.M."/>
        </authorList>
    </citation>
    <scope>NUCLEOTIDE SEQUENCE [LARGE SCALE GENOMIC DNA]</scope>
    <source>
        <strain evidence="3 4">DSM 45255</strain>
    </source>
</reference>
<dbReference type="STRING" id="560555.BST30_18980"/>
<dbReference type="EMBL" id="AP022590">
    <property type="protein sequence ID" value="BBY38080.1"/>
    <property type="molecule type" value="Genomic_DNA"/>
</dbReference>
<dbReference type="InterPro" id="IPR000089">
    <property type="entry name" value="Biotin_lipoyl"/>
</dbReference>
<dbReference type="AlphaFoldDB" id="A0A1X0FLW9"/>
<dbReference type="RefSeq" id="WP_083097062.1">
    <property type="nucleotide sequence ID" value="NZ_AP022590.1"/>
</dbReference>
<keyword evidence="5" id="KW-1185">Reference proteome</keyword>
<feature type="domain" description="Lipoyl-binding" evidence="1">
    <location>
        <begin position="6"/>
        <end position="57"/>
    </location>
</feature>
<name>A0A1X0FLW9_MYCNT</name>
<dbReference type="SUPFAM" id="SSF51230">
    <property type="entry name" value="Single hybrid motif"/>
    <property type="match status" value="1"/>
</dbReference>
<dbReference type="Pfam" id="PF00364">
    <property type="entry name" value="Biotin_lipoyl"/>
    <property type="match status" value="1"/>
</dbReference>
<reference evidence="2" key="3">
    <citation type="submission" date="2020-02" db="EMBL/GenBank/DDBJ databases">
        <authorList>
            <person name="Matsumoto Y."/>
            <person name="Kinjo T."/>
            <person name="Motooka D."/>
            <person name="Nabeya D."/>
            <person name="Jung N."/>
            <person name="Uechi K."/>
            <person name="Horii T."/>
            <person name="Iida T."/>
            <person name="Fujita J."/>
            <person name="Nakamura S."/>
        </authorList>
    </citation>
    <scope>NUCLEOTIDE SEQUENCE</scope>
    <source>
        <strain evidence="2">JCM 18113</strain>
    </source>
</reference>
<dbReference type="Proteomes" id="UP000192760">
    <property type="component" value="Unassembled WGS sequence"/>
</dbReference>
<keyword evidence="3" id="KW-0012">Acyltransferase</keyword>
<evidence type="ECO:0000313" key="2">
    <source>
        <dbReference type="EMBL" id="BBY38080.1"/>
    </source>
</evidence>
<evidence type="ECO:0000313" key="5">
    <source>
        <dbReference type="Proteomes" id="UP000465812"/>
    </source>
</evidence>
<dbReference type="InterPro" id="IPR011053">
    <property type="entry name" value="Single_hybrid_motif"/>
</dbReference>
<reference evidence="2 5" key="2">
    <citation type="journal article" date="2019" name="Emerg. Microbes Infect.">
        <title>Comprehensive subspecies identification of 175 nontuberculous mycobacteria species based on 7547 genomic profiles.</title>
        <authorList>
            <person name="Matsumoto Y."/>
            <person name="Kinjo T."/>
            <person name="Motooka D."/>
            <person name="Nabeya D."/>
            <person name="Jung N."/>
            <person name="Uechi K."/>
            <person name="Horii T."/>
            <person name="Iida T."/>
            <person name="Fujita J."/>
            <person name="Nakamura S."/>
        </authorList>
    </citation>
    <scope>NUCLEOTIDE SEQUENCE [LARGE SCALE GENOMIC DNA]</scope>
    <source>
        <strain evidence="2 5">JCM 18113</strain>
    </source>
</reference>
<evidence type="ECO:0000259" key="1">
    <source>
        <dbReference type="Pfam" id="PF00364"/>
    </source>
</evidence>
<dbReference type="GO" id="GO:0016746">
    <property type="term" value="F:acyltransferase activity"/>
    <property type="evidence" value="ECO:0007669"/>
    <property type="project" value="UniProtKB-KW"/>
</dbReference>
<sequence length="80" mass="8503">MPDFAIRIPRVGVAVAEATLIEKHIEDGQQVSEGDPLFTIGTDKVETEVPAGASGTVFWSGEVDETYDIAAEIGVIRASE</sequence>
<protein>
    <submittedName>
        <fullName evidence="3">Dihydrolipoamide acyltransferase</fullName>
    </submittedName>
</protein>
<keyword evidence="3" id="KW-0808">Transferase</keyword>
<evidence type="ECO:0000313" key="4">
    <source>
        <dbReference type="Proteomes" id="UP000192760"/>
    </source>
</evidence>
<accession>A0A1X0FLW9</accession>
<dbReference type="Proteomes" id="UP000465812">
    <property type="component" value="Chromosome"/>
</dbReference>
<organism evidence="3 4">
    <name type="scientific">Mycobacterium mantenii</name>
    <dbReference type="NCBI Taxonomy" id="560555"/>
    <lineage>
        <taxon>Bacteria</taxon>
        <taxon>Bacillati</taxon>
        <taxon>Actinomycetota</taxon>
        <taxon>Actinomycetes</taxon>
        <taxon>Mycobacteriales</taxon>
        <taxon>Mycobacteriaceae</taxon>
        <taxon>Mycobacterium</taxon>
        <taxon>Mycobacterium avium complex (MAC)</taxon>
    </lineage>
</organism>
<proteinExistence type="predicted"/>
<evidence type="ECO:0000313" key="3">
    <source>
        <dbReference type="EMBL" id="ORB02807.1"/>
    </source>
</evidence>
<dbReference type="Gene3D" id="2.40.50.100">
    <property type="match status" value="1"/>
</dbReference>
<dbReference type="EMBL" id="MVHW01000024">
    <property type="protein sequence ID" value="ORB02807.1"/>
    <property type="molecule type" value="Genomic_DNA"/>
</dbReference>
<dbReference type="CDD" id="cd06849">
    <property type="entry name" value="lipoyl_domain"/>
    <property type="match status" value="1"/>
</dbReference>